<keyword evidence="4" id="KW-1185">Reference proteome</keyword>
<dbReference type="RefSeq" id="WP_284352912.1">
    <property type="nucleotide sequence ID" value="NZ_BRXS01000011.1"/>
</dbReference>
<feature type="domain" description="HNH nuclease" evidence="2">
    <location>
        <begin position="72"/>
        <end position="129"/>
    </location>
</feature>
<evidence type="ECO:0000313" key="4">
    <source>
        <dbReference type="Proteomes" id="UP001161325"/>
    </source>
</evidence>
<dbReference type="InterPro" id="IPR003615">
    <property type="entry name" value="HNH_nuc"/>
</dbReference>
<organism evidence="3 4">
    <name type="scientific">Roseisolibacter agri</name>
    <dbReference type="NCBI Taxonomy" id="2014610"/>
    <lineage>
        <taxon>Bacteria</taxon>
        <taxon>Pseudomonadati</taxon>
        <taxon>Gemmatimonadota</taxon>
        <taxon>Gemmatimonadia</taxon>
        <taxon>Gemmatimonadales</taxon>
        <taxon>Gemmatimonadaceae</taxon>
        <taxon>Roseisolibacter</taxon>
    </lineage>
</organism>
<feature type="region of interest" description="Disordered" evidence="1">
    <location>
        <begin position="190"/>
        <end position="224"/>
    </location>
</feature>
<name>A0AA37QL09_9BACT</name>
<gene>
    <name evidence="3" type="ORF">rosag_50280</name>
</gene>
<reference evidence="3" key="1">
    <citation type="submission" date="2022-08" db="EMBL/GenBank/DDBJ databases">
        <title>Draft genome sequencing of Roseisolibacter agri AW1220.</title>
        <authorList>
            <person name="Tobiishi Y."/>
            <person name="Tonouchi A."/>
        </authorList>
    </citation>
    <scope>NUCLEOTIDE SEQUENCE</scope>
    <source>
        <strain evidence="3">AW1220</strain>
    </source>
</reference>
<dbReference type="Proteomes" id="UP001161325">
    <property type="component" value="Unassembled WGS sequence"/>
</dbReference>
<dbReference type="EMBL" id="BRXS01000011">
    <property type="protein sequence ID" value="GLC28515.1"/>
    <property type="molecule type" value="Genomic_DNA"/>
</dbReference>
<sequence length="224" mass="25295">MIVGCLALNASFEPLTMVPVKRALRLVIDGKAEIVESDGARFVHSARMTMPRPAVIRLTRFIHVPRRFRRQVTNTFLFARDRYRCQYCGRTQAELKGREALTRDHLIPMSRGGTNEWTNVVTACSSCNLRKANHFPNEIGMHPMTAPVEPHFVHLSWAVRRLTPAQARYIRTFYGEQMLHQLEVLERRGHHTPHGHHAAHGHHGTHGAHGSSHGSSHGHHAASS</sequence>
<evidence type="ECO:0000259" key="2">
    <source>
        <dbReference type="SMART" id="SM00507"/>
    </source>
</evidence>
<dbReference type="PANTHER" id="PTHR33877:SF2">
    <property type="entry name" value="OS07G0170200 PROTEIN"/>
    <property type="match status" value="1"/>
</dbReference>
<dbReference type="CDD" id="cd00085">
    <property type="entry name" value="HNHc"/>
    <property type="match status" value="1"/>
</dbReference>
<dbReference type="Gene3D" id="1.10.30.50">
    <property type="match status" value="1"/>
</dbReference>
<evidence type="ECO:0000313" key="3">
    <source>
        <dbReference type="EMBL" id="GLC28515.1"/>
    </source>
</evidence>
<protein>
    <recommendedName>
        <fullName evidence="2">HNH nuclease domain-containing protein</fullName>
    </recommendedName>
</protein>
<dbReference type="InterPro" id="IPR029471">
    <property type="entry name" value="HNH_5"/>
</dbReference>
<accession>A0AA37QL09</accession>
<feature type="compositionally biased region" description="Basic residues" evidence="1">
    <location>
        <begin position="190"/>
        <end position="206"/>
    </location>
</feature>
<dbReference type="PANTHER" id="PTHR33877">
    <property type="entry name" value="SLL1193 PROTEIN"/>
    <property type="match status" value="1"/>
</dbReference>
<dbReference type="SMART" id="SM00507">
    <property type="entry name" value="HNHc"/>
    <property type="match status" value="1"/>
</dbReference>
<dbReference type="AlphaFoldDB" id="A0AA37QL09"/>
<proteinExistence type="predicted"/>
<comment type="caution">
    <text evidence="3">The sequence shown here is derived from an EMBL/GenBank/DDBJ whole genome shotgun (WGS) entry which is preliminary data.</text>
</comment>
<dbReference type="Pfam" id="PF14279">
    <property type="entry name" value="HNH_5"/>
    <property type="match status" value="1"/>
</dbReference>
<dbReference type="InterPro" id="IPR052892">
    <property type="entry name" value="NA-targeting_endonuclease"/>
</dbReference>
<evidence type="ECO:0000256" key="1">
    <source>
        <dbReference type="SAM" id="MobiDB-lite"/>
    </source>
</evidence>